<dbReference type="AlphaFoldDB" id="A0AAV5TYB5"/>
<gene>
    <name evidence="2" type="ORF">PENTCL1PPCAC_21267</name>
</gene>
<evidence type="ECO:0000259" key="1">
    <source>
        <dbReference type="Pfam" id="PF21599"/>
    </source>
</evidence>
<evidence type="ECO:0000313" key="2">
    <source>
        <dbReference type="EMBL" id="GMS99092.1"/>
    </source>
</evidence>
<dbReference type="Proteomes" id="UP001432027">
    <property type="component" value="Unassembled WGS sequence"/>
</dbReference>
<accession>A0AAV5TYB5</accession>
<comment type="caution">
    <text evidence="2">The sequence shown here is derived from an EMBL/GenBank/DDBJ whole genome shotgun (WGS) entry which is preliminary data.</text>
</comment>
<dbReference type="PANTHER" id="PTHR47086:SF4">
    <property type="entry name" value="BTB DOMAIN-CONTAINING PROTEIN"/>
    <property type="match status" value="1"/>
</dbReference>
<feature type="non-terminal residue" evidence="2">
    <location>
        <position position="114"/>
    </location>
</feature>
<keyword evidence="3" id="KW-1185">Reference proteome</keyword>
<name>A0AAV5TYB5_9BILA</name>
<dbReference type="EMBL" id="BTSX01000005">
    <property type="protein sequence ID" value="GMS99092.1"/>
    <property type="molecule type" value="Genomic_DNA"/>
</dbReference>
<dbReference type="Pfam" id="PF21599">
    <property type="entry name" value="ZSWIM3_N"/>
    <property type="match status" value="1"/>
</dbReference>
<organism evidence="2 3">
    <name type="scientific">Pristionchus entomophagus</name>
    <dbReference type="NCBI Taxonomy" id="358040"/>
    <lineage>
        <taxon>Eukaryota</taxon>
        <taxon>Metazoa</taxon>
        <taxon>Ecdysozoa</taxon>
        <taxon>Nematoda</taxon>
        <taxon>Chromadorea</taxon>
        <taxon>Rhabditida</taxon>
        <taxon>Rhabditina</taxon>
        <taxon>Diplogasteromorpha</taxon>
        <taxon>Diplogasteroidea</taxon>
        <taxon>Neodiplogasteridae</taxon>
        <taxon>Pristionchus</taxon>
    </lineage>
</organism>
<dbReference type="PANTHER" id="PTHR47086">
    <property type="entry name" value="BTB DOMAIN-CONTAINING PROTEIN"/>
    <property type="match status" value="1"/>
</dbReference>
<dbReference type="InterPro" id="IPR048325">
    <property type="entry name" value="ZSWIM3_N"/>
</dbReference>
<protein>
    <recommendedName>
        <fullName evidence="1">ZSWIM3 N-terminal domain-containing protein</fullName>
    </recommendedName>
</protein>
<feature type="non-terminal residue" evidence="2">
    <location>
        <position position="1"/>
    </location>
</feature>
<reference evidence="2" key="1">
    <citation type="submission" date="2023-10" db="EMBL/GenBank/DDBJ databases">
        <title>Genome assembly of Pristionchus species.</title>
        <authorList>
            <person name="Yoshida K."/>
            <person name="Sommer R.J."/>
        </authorList>
    </citation>
    <scope>NUCLEOTIDE SEQUENCE</scope>
    <source>
        <strain evidence="2">RS0144</strain>
    </source>
</reference>
<proteinExistence type="predicted"/>
<dbReference type="InterPro" id="IPR040854">
    <property type="entry name" value="ZSWIM9"/>
</dbReference>
<feature type="domain" description="ZSWIM3 N-terminal" evidence="1">
    <location>
        <begin position="1"/>
        <end position="97"/>
    </location>
</feature>
<sequence length="114" mass="13442">SFEEFRVAMDHWMSRTYQLFRIASSEKLNHCEPTVNDSICYRYAVFHCIHYGKPRKRGDGQRPNQNYLPCGCTATIRINYCHTEKCLKITTFKIEHSNHAISPRSFAELQKKLK</sequence>
<evidence type="ECO:0000313" key="3">
    <source>
        <dbReference type="Proteomes" id="UP001432027"/>
    </source>
</evidence>